<keyword evidence="3" id="KW-1015">Disulfide bond</keyword>
<dbReference type="FunFam" id="2.60.40.10:FF:000437">
    <property type="entry name" value="Beat-IIIc, isoform A"/>
    <property type="match status" value="1"/>
</dbReference>
<dbReference type="Pfam" id="PF08205">
    <property type="entry name" value="C2-set_2"/>
    <property type="match status" value="1"/>
</dbReference>
<dbReference type="EMBL" id="HACA01022466">
    <property type="protein sequence ID" value="CDW39827.1"/>
    <property type="molecule type" value="Transcribed_RNA"/>
</dbReference>
<evidence type="ECO:0000313" key="5">
    <source>
        <dbReference type="EMBL" id="CDW39827.1"/>
    </source>
</evidence>
<dbReference type="InterPro" id="IPR013106">
    <property type="entry name" value="Ig_V-set"/>
</dbReference>
<evidence type="ECO:0000256" key="2">
    <source>
        <dbReference type="ARBA" id="ARBA00022989"/>
    </source>
</evidence>
<protein>
    <recommendedName>
        <fullName evidence="4">Ig-like domain-containing protein</fullName>
    </recommendedName>
</protein>
<feature type="domain" description="Ig-like" evidence="4">
    <location>
        <begin position="1"/>
        <end position="107"/>
    </location>
</feature>
<proteinExistence type="predicted"/>
<dbReference type="PANTHER" id="PTHR21261:SF15">
    <property type="entry name" value="BEATEN PATH IIIA, ISOFORM D-RELATED"/>
    <property type="match status" value="1"/>
</dbReference>
<feature type="non-terminal residue" evidence="5">
    <location>
        <position position="237"/>
    </location>
</feature>
<keyword evidence="2" id="KW-0472">Membrane</keyword>
<dbReference type="Pfam" id="PF07686">
    <property type="entry name" value="V-set"/>
    <property type="match status" value="1"/>
</dbReference>
<dbReference type="Gene3D" id="2.60.40.10">
    <property type="entry name" value="Immunoglobulins"/>
    <property type="match status" value="2"/>
</dbReference>
<dbReference type="InterPro" id="IPR036179">
    <property type="entry name" value="Ig-like_dom_sf"/>
</dbReference>
<evidence type="ECO:0000256" key="1">
    <source>
        <dbReference type="ARBA" id="ARBA00022692"/>
    </source>
</evidence>
<dbReference type="SUPFAM" id="SSF48726">
    <property type="entry name" value="Immunoglobulin"/>
    <property type="match status" value="2"/>
</dbReference>
<dbReference type="PANTHER" id="PTHR21261">
    <property type="entry name" value="BEAT PROTEIN"/>
    <property type="match status" value="1"/>
</dbReference>
<organism evidence="5">
    <name type="scientific">Lepeophtheirus salmonis</name>
    <name type="common">Salmon louse</name>
    <name type="synonym">Caligus salmonis</name>
    <dbReference type="NCBI Taxonomy" id="72036"/>
    <lineage>
        <taxon>Eukaryota</taxon>
        <taxon>Metazoa</taxon>
        <taxon>Ecdysozoa</taxon>
        <taxon>Arthropoda</taxon>
        <taxon>Crustacea</taxon>
        <taxon>Multicrustacea</taxon>
        <taxon>Hexanauplia</taxon>
        <taxon>Copepoda</taxon>
        <taxon>Siphonostomatoida</taxon>
        <taxon>Caligidae</taxon>
        <taxon>Lepeophtheirus</taxon>
    </lineage>
</organism>
<name>A0A0K2UPN2_LEPSM</name>
<dbReference type="PROSITE" id="PS50835">
    <property type="entry name" value="IG_LIKE"/>
    <property type="match status" value="2"/>
</dbReference>
<dbReference type="InterPro" id="IPR013783">
    <property type="entry name" value="Ig-like_fold"/>
</dbReference>
<evidence type="ECO:0000256" key="3">
    <source>
        <dbReference type="ARBA" id="ARBA00023157"/>
    </source>
</evidence>
<accession>A0A0K2UPN2</accession>
<keyword evidence="2" id="KW-1133">Transmembrane helix</keyword>
<reference evidence="5" key="1">
    <citation type="submission" date="2014-05" db="EMBL/GenBank/DDBJ databases">
        <authorList>
            <person name="Chronopoulou M."/>
        </authorList>
    </citation>
    <scope>NUCLEOTIDE SEQUENCE</scope>
    <source>
        <tissue evidence="5">Whole organism</tissue>
    </source>
</reference>
<keyword evidence="1" id="KW-0812">Transmembrane</keyword>
<feature type="domain" description="Ig-like" evidence="4">
    <location>
        <begin position="118"/>
        <end position="182"/>
    </location>
</feature>
<dbReference type="CDD" id="cd00096">
    <property type="entry name" value="Ig"/>
    <property type="match status" value="1"/>
</dbReference>
<sequence length="237" mass="26477">VMTSSMEMNRVIVPKYETIHNQVQLYCQFSLGPDRLYSVKWYKDGSEFYRYVPKDNPPVLVFGVSGIIVDVKRSNSLVVTLKDLQLSCSGTYTCEASSEGPRFKTISGQGEMEILDLPDSEPIISGINASGYKVGSWLNVNCTSPNSKPAAKLNWYINNEQVNSLYLADYSPSMNEHTGLYTSFIGLSFKLKRQHFIHGVVTLKCTSKLFQHYFESSEKLITGIGLGEKALESRANG</sequence>
<dbReference type="OrthoDB" id="6419989at2759"/>
<evidence type="ECO:0000259" key="4">
    <source>
        <dbReference type="PROSITE" id="PS50835"/>
    </source>
</evidence>
<feature type="non-terminal residue" evidence="5">
    <location>
        <position position="1"/>
    </location>
</feature>
<dbReference type="InterPro" id="IPR007110">
    <property type="entry name" value="Ig-like_dom"/>
</dbReference>
<dbReference type="InterPro" id="IPR013162">
    <property type="entry name" value="CD80_C2-set"/>
</dbReference>
<dbReference type="AlphaFoldDB" id="A0A0K2UPN2"/>